<dbReference type="PRINTS" id="PR00421">
    <property type="entry name" value="THIOREDOXIN"/>
</dbReference>
<dbReference type="PROSITE" id="PS51352">
    <property type="entry name" value="THIOREDOXIN_2"/>
    <property type="match status" value="1"/>
</dbReference>
<dbReference type="CDD" id="cd02947">
    <property type="entry name" value="TRX_family"/>
    <property type="match status" value="1"/>
</dbReference>
<protein>
    <recommendedName>
        <fullName evidence="5">Thioredoxin domain-containing protein</fullName>
    </recommendedName>
</protein>
<keyword evidence="4" id="KW-0676">Redox-active center</keyword>
<evidence type="ECO:0000259" key="5">
    <source>
        <dbReference type="PROSITE" id="PS51352"/>
    </source>
</evidence>
<dbReference type="EMBL" id="UOET01000009">
    <property type="protein sequence ID" value="VAW26148.1"/>
    <property type="molecule type" value="Genomic_DNA"/>
</dbReference>
<gene>
    <name evidence="6" type="ORF">MNBD_BACTEROID07-484</name>
</gene>
<evidence type="ECO:0000313" key="6">
    <source>
        <dbReference type="EMBL" id="VAW26148.1"/>
    </source>
</evidence>
<dbReference type="PANTHER" id="PTHR45663">
    <property type="entry name" value="GEO12009P1"/>
    <property type="match status" value="1"/>
</dbReference>
<proteinExistence type="predicted"/>
<dbReference type="PANTHER" id="PTHR45663:SF11">
    <property type="entry name" value="GEO12009P1"/>
    <property type="match status" value="1"/>
</dbReference>
<accession>A0A3B0U721</accession>
<dbReference type="GO" id="GO:0045454">
    <property type="term" value="P:cell redox homeostasis"/>
    <property type="evidence" value="ECO:0007669"/>
    <property type="project" value="TreeGrafter"/>
</dbReference>
<dbReference type="Gene3D" id="3.40.30.10">
    <property type="entry name" value="Glutaredoxin"/>
    <property type="match status" value="1"/>
</dbReference>
<feature type="domain" description="Thioredoxin" evidence="5">
    <location>
        <begin position="1"/>
        <end position="98"/>
    </location>
</feature>
<dbReference type="GO" id="GO:0015035">
    <property type="term" value="F:protein-disulfide reductase activity"/>
    <property type="evidence" value="ECO:0007669"/>
    <property type="project" value="InterPro"/>
</dbReference>
<reference evidence="6" key="1">
    <citation type="submission" date="2018-06" db="EMBL/GenBank/DDBJ databases">
        <authorList>
            <person name="Zhirakovskaya E."/>
        </authorList>
    </citation>
    <scope>NUCLEOTIDE SEQUENCE</scope>
</reference>
<dbReference type="FunFam" id="3.40.30.10:FF:000001">
    <property type="entry name" value="Thioredoxin"/>
    <property type="match status" value="1"/>
</dbReference>
<dbReference type="AlphaFoldDB" id="A0A3B0U721"/>
<dbReference type="NCBIfam" id="TIGR01068">
    <property type="entry name" value="thioredoxin"/>
    <property type="match status" value="1"/>
</dbReference>
<evidence type="ECO:0000256" key="2">
    <source>
        <dbReference type="ARBA" id="ARBA00022982"/>
    </source>
</evidence>
<organism evidence="6">
    <name type="scientific">hydrothermal vent metagenome</name>
    <dbReference type="NCBI Taxonomy" id="652676"/>
    <lineage>
        <taxon>unclassified sequences</taxon>
        <taxon>metagenomes</taxon>
        <taxon>ecological metagenomes</taxon>
    </lineage>
</organism>
<keyword evidence="1" id="KW-0813">Transport</keyword>
<name>A0A3B0U721_9ZZZZ</name>
<sequence>MSKFNEIIKGDKPVLIDFSAEWCQPCRMMPSILKQVKAELGDRIRILKVDVDKNPAIARKYMIQNVPTLMIFKNGETKFRQAGVIPAQQIISIVQPFM</sequence>
<dbReference type="InterPro" id="IPR005746">
    <property type="entry name" value="Thioredoxin"/>
</dbReference>
<keyword evidence="3" id="KW-1015">Disulfide bond</keyword>
<dbReference type="PIRSF" id="PIRSF000077">
    <property type="entry name" value="Thioredoxin"/>
    <property type="match status" value="1"/>
</dbReference>
<keyword evidence="2" id="KW-0249">Electron transport</keyword>
<evidence type="ECO:0000256" key="4">
    <source>
        <dbReference type="ARBA" id="ARBA00023284"/>
    </source>
</evidence>
<dbReference type="SUPFAM" id="SSF52833">
    <property type="entry name" value="Thioredoxin-like"/>
    <property type="match status" value="1"/>
</dbReference>
<dbReference type="GO" id="GO:0005829">
    <property type="term" value="C:cytosol"/>
    <property type="evidence" value="ECO:0007669"/>
    <property type="project" value="TreeGrafter"/>
</dbReference>
<dbReference type="Pfam" id="PF00085">
    <property type="entry name" value="Thioredoxin"/>
    <property type="match status" value="1"/>
</dbReference>
<dbReference type="InterPro" id="IPR013766">
    <property type="entry name" value="Thioredoxin_domain"/>
</dbReference>
<dbReference type="InterPro" id="IPR036249">
    <property type="entry name" value="Thioredoxin-like_sf"/>
</dbReference>
<evidence type="ECO:0000256" key="3">
    <source>
        <dbReference type="ARBA" id="ARBA00023157"/>
    </source>
</evidence>
<evidence type="ECO:0000256" key="1">
    <source>
        <dbReference type="ARBA" id="ARBA00022448"/>
    </source>
</evidence>